<dbReference type="Pfam" id="PF16192">
    <property type="entry name" value="PMT_4TMC"/>
    <property type="match status" value="1"/>
</dbReference>
<feature type="transmembrane region" description="Helical" evidence="14">
    <location>
        <begin position="118"/>
        <end position="142"/>
    </location>
</feature>
<evidence type="ECO:0000256" key="11">
    <source>
        <dbReference type="ARBA" id="ARBA00045085"/>
    </source>
</evidence>
<evidence type="ECO:0000256" key="12">
    <source>
        <dbReference type="ARBA" id="ARBA00045102"/>
    </source>
</evidence>
<dbReference type="PANTHER" id="PTHR10050">
    <property type="entry name" value="DOLICHYL-PHOSPHATE-MANNOSE--PROTEIN MANNOSYLTRANSFERASE"/>
    <property type="match status" value="1"/>
</dbReference>
<dbReference type="PROSITE" id="PS50919">
    <property type="entry name" value="MIR"/>
    <property type="match status" value="3"/>
</dbReference>
<feature type="transmembrane region" description="Helical" evidence="14">
    <location>
        <begin position="58"/>
        <end position="79"/>
    </location>
</feature>
<feature type="transmembrane region" description="Helical" evidence="14">
    <location>
        <begin position="154"/>
        <end position="173"/>
    </location>
</feature>
<comment type="catalytic activity">
    <reaction evidence="11 14">
        <text>a di-trans,poly-cis-dolichyl beta-D-mannosyl phosphate + L-threonyl-[protein] = 3-O-(alpha-D-mannosyl)-L-threonyl-[protein] + a di-trans,poly-cis-dolichyl phosphate + H(+)</text>
        <dbReference type="Rhea" id="RHEA:53396"/>
        <dbReference type="Rhea" id="RHEA-COMP:11060"/>
        <dbReference type="Rhea" id="RHEA-COMP:13547"/>
        <dbReference type="Rhea" id="RHEA-COMP:19498"/>
        <dbReference type="Rhea" id="RHEA-COMP:19501"/>
        <dbReference type="ChEBI" id="CHEBI:15378"/>
        <dbReference type="ChEBI" id="CHEBI:30013"/>
        <dbReference type="ChEBI" id="CHEBI:57683"/>
        <dbReference type="ChEBI" id="CHEBI:58211"/>
        <dbReference type="ChEBI" id="CHEBI:137323"/>
        <dbReference type="EC" id="2.4.1.109"/>
    </reaction>
</comment>
<evidence type="ECO:0000256" key="6">
    <source>
        <dbReference type="ARBA" id="ARBA00022692"/>
    </source>
</evidence>
<evidence type="ECO:0000256" key="14">
    <source>
        <dbReference type="RuleBase" id="RU367007"/>
    </source>
</evidence>
<dbReference type="Gene3D" id="2.80.10.50">
    <property type="match status" value="1"/>
</dbReference>
<dbReference type="UniPathway" id="UPA00378"/>
<dbReference type="Pfam" id="PF02366">
    <property type="entry name" value="PMT"/>
    <property type="match status" value="1"/>
</dbReference>
<dbReference type="Pfam" id="PF02815">
    <property type="entry name" value="MIR"/>
    <property type="match status" value="1"/>
</dbReference>
<dbReference type="AlphaFoldDB" id="A0A8C0R743"/>
<feature type="transmembrane region" description="Helical" evidence="14">
    <location>
        <begin position="185"/>
        <end position="203"/>
    </location>
</feature>
<dbReference type="InterPro" id="IPR036300">
    <property type="entry name" value="MIR_dom_sf"/>
</dbReference>
<name>A0A8C0R743_CANLU</name>
<dbReference type="GO" id="GO:0001669">
    <property type="term" value="C:acrosomal vesicle"/>
    <property type="evidence" value="ECO:0007669"/>
    <property type="project" value="Ensembl"/>
</dbReference>
<dbReference type="InterPro" id="IPR027005">
    <property type="entry name" value="PMT-like"/>
</dbReference>
<dbReference type="SUPFAM" id="SSF82109">
    <property type="entry name" value="MIR domain"/>
    <property type="match status" value="1"/>
</dbReference>
<evidence type="ECO:0000313" key="17">
    <source>
        <dbReference type="Proteomes" id="UP000694391"/>
    </source>
</evidence>
<keyword evidence="7" id="KW-0677">Repeat</keyword>
<dbReference type="EC" id="2.4.1.109" evidence="14"/>
<sequence length="747" mass="84460">MLGFLKRPVVVTADINLNVVALTAVGLLSRLWHLAYPRAVVFDEVYYGQYISFYMKRIFFLDGSGPPFGHMLLALGGYLGGFDGNFLWNRIGAEYSSNVPVWSLRLLPALTGAFSIPMAYQILLELGFSHCAAMGAALLMLIENALITQSRLMLLESVLIFFNLLAVLSYLKFSNSQKHRPFSLSWWFWLMLTGVACSCAVGVKYMGIFTYLLVLAVASVHAWHLIGDQTLSNVCVLCHLLARAAALLVIPTLMYLLFFYVHLILVYRSGPHDQIMSSAFQASLEGGLARITQGQPLEVAYGSQVTLKNVFGKPVPCWLHSHQSTYPMIYENGRGSSHQQQVTCYPFKDVNNWWIVKDPGRHQLVVNNPPRPVRHGDVVQLVHGMTTRFLNTHDVAAPLSPHSQEVSCYVDYNISMPSQNLWRLDIVNRESDTEVWKTILSEVRLVHVNTSAVLKLSGAHLPDWGFQQLEVVGEKLSRGYHESMVWNVEEHRYGKSQEQKERELELHSPAQMDVSRNLSFMARFLELQWRMLTAKSDDSEHKYSSSPLDWVTLDTSIAYWLHPRTSAQIHLLGNIVIWASASLAMVVYVLLFFWYLLRRRRSICDIPEDSWLRWVLAGALCAGGWAVNYLPFFMMEKTLFLYHYLPALTFQILLLPVVLQHVSDHLCRYRACTATPLRGTSSRGVLSVDLGVAWKGLRSQRRHRGGTGEEGVAGWGGWESRGCCGRWGRVLMALGQPVELARLHGVQ</sequence>
<keyword evidence="10 14" id="KW-0472">Membrane</keyword>
<dbReference type="GO" id="GO:0030198">
    <property type="term" value="P:extracellular matrix organization"/>
    <property type="evidence" value="ECO:0007669"/>
    <property type="project" value="Ensembl"/>
</dbReference>
<comment type="function">
    <text evidence="13">Transfers mannosyl residues to the hydroxyl group of serine or threonine residues. Coexpression of both POMT1 and POMT2 is necessary for enzyme activity, expression of either POMT1 or POMT2 alone is insufficient. Essentially dedicated to O-mannosylation of alpha-DAG1 and few other proteins but not of cadherins and protocaherins.</text>
</comment>
<keyword evidence="8 14" id="KW-0256">Endoplasmic reticulum</keyword>
<feature type="domain" description="MIR" evidence="15">
    <location>
        <begin position="296"/>
        <end position="359"/>
    </location>
</feature>
<accession>A0A8C0R743</accession>
<feature type="transmembrane region" description="Helical" evidence="14">
    <location>
        <begin position="246"/>
        <end position="267"/>
    </location>
</feature>
<dbReference type="Ensembl" id="ENSCAFT00020036197.1">
    <property type="protein sequence ID" value="ENSCAFP00020031341.1"/>
    <property type="gene ID" value="ENSCAFG00020024466.1"/>
</dbReference>
<evidence type="ECO:0000256" key="8">
    <source>
        <dbReference type="ARBA" id="ARBA00022824"/>
    </source>
</evidence>
<keyword evidence="9 14" id="KW-1133">Transmembrane helix</keyword>
<evidence type="ECO:0000256" key="10">
    <source>
        <dbReference type="ARBA" id="ARBA00023136"/>
    </source>
</evidence>
<protein>
    <recommendedName>
        <fullName evidence="14">Dolichyl-phosphate-mannose--protein mannosyltransferase</fullName>
        <ecNumber evidence="14">2.4.1.109</ecNumber>
    </recommendedName>
</protein>
<dbReference type="CDD" id="cd23281">
    <property type="entry name" value="beta-trefoil_MIR_POMT1"/>
    <property type="match status" value="1"/>
</dbReference>
<feature type="transmembrane region" description="Helical" evidence="14">
    <location>
        <begin position="15"/>
        <end position="37"/>
    </location>
</feature>
<dbReference type="FunFam" id="2.80.10.50:FF:000012">
    <property type="entry name" value="Protein O-mannosyl-transferase 1"/>
    <property type="match status" value="1"/>
</dbReference>
<feature type="transmembrane region" description="Helical" evidence="14">
    <location>
        <begin position="571"/>
        <end position="596"/>
    </location>
</feature>
<evidence type="ECO:0000256" key="7">
    <source>
        <dbReference type="ARBA" id="ARBA00022737"/>
    </source>
</evidence>
<dbReference type="PANTHER" id="PTHR10050:SF51">
    <property type="entry name" value="PROTEIN O-MANNOSYL-TRANSFERASE 1"/>
    <property type="match status" value="1"/>
</dbReference>
<evidence type="ECO:0000256" key="4">
    <source>
        <dbReference type="ARBA" id="ARBA00022676"/>
    </source>
</evidence>
<keyword evidence="6 14" id="KW-0812">Transmembrane</keyword>
<comment type="catalytic activity">
    <reaction evidence="12 14">
        <text>a di-trans,poly-cis-dolichyl beta-D-mannosyl phosphate + L-seryl-[protein] = 3-O-(alpha-D-mannosyl)-L-seryl-[protein] + a di-trans,poly-cis-dolichyl phosphate + H(+)</text>
        <dbReference type="Rhea" id="RHEA:17377"/>
        <dbReference type="Rhea" id="RHEA-COMP:9863"/>
        <dbReference type="Rhea" id="RHEA-COMP:13546"/>
        <dbReference type="Rhea" id="RHEA-COMP:19498"/>
        <dbReference type="Rhea" id="RHEA-COMP:19501"/>
        <dbReference type="ChEBI" id="CHEBI:15378"/>
        <dbReference type="ChEBI" id="CHEBI:29999"/>
        <dbReference type="ChEBI" id="CHEBI:57683"/>
        <dbReference type="ChEBI" id="CHEBI:58211"/>
        <dbReference type="ChEBI" id="CHEBI:137321"/>
        <dbReference type="EC" id="2.4.1.109"/>
    </reaction>
</comment>
<evidence type="ECO:0000256" key="1">
    <source>
        <dbReference type="ARBA" id="ARBA00004477"/>
    </source>
</evidence>
<comment type="function">
    <text evidence="14">Transfers mannose from Dol-P-mannose to Ser or Thr residues on proteins.</text>
</comment>
<feature type="domain" description="MIR" evidence="15">
    <location>
        <begin position="431"/>
        <end position="491"/>
    </location>
</feature>
<comment type="pathway">
    <text evidence="2 14">Protein modification; protein glycosylation.</text>
</comment>
<feature type="transmembrane region" description="Helical" evidence="14">
    <location>
        <begin position="611"/>
        <end position="632"/>
    </location>
</feature>
<comment type="similarity">
    <text evidence="3 14">Belongs to the glycosyltransferase 39 family.</text>
</comment>
<feature type="domain" description="MIR" evidence="15">
    <location>
        <begin position="370"/>
        <end position="427"/>
    </location>
</feature>
<keyword evidence="5 14" id="KW-0808">Transferase</keyword>
<evidence type="ECO:0000256" key="3">
    <source>
        <dbReference type="ARBA" id="ARBA00007222"/>
    </source>
</evidence>
<evidence type="ECO:0000256" key="9">
    <source>
        <dbReference type="ARBA" id="ARBA00022989"/>
    </source>
</evidence>
<comment type="subcellular location">
    <subcellularLocation>
        <location evidence="1 14">Endoplasmic reticulum membrane</location>
        <topology evidence="1 14">Multi-pass membrane protein</topology>
    </subcellularLocation>
</comment>
<evidence type="ECO:0000313" key="16">
    <source>
        <dbReference type="Ensembl" id="ENSCAFP00020031341.1"/>
    </source>
</evidence>
<dbReference type="GO" id="GO:0004169">
    <property type="term" value="F:dolichyl-phosphate-mannose-protein mannosyltransferase activity"/>
    <property type="evidence" value="ECO:0007669"/>
    <property type="project" value="UniProtKB-UniRule"/>
</dbReference>
<evidence type="ECO:0000256" key="2">
    <source>
        <dbReference type="ARBA" id="ARBA00004922"/>
    </source>
</evidence>
<dbReference type="GO" id="GO:0031502">
    <property type="term" value="C:dolichyl-phosphate-mannose-protein mannosyltransferase complex"/>
    <property type="evidence" value="ECO:0007669"/>
    <property type="project" value="Ensembl"/>
</dbReference>
<dbReference type="GeneTree" id="ENSGT00940000158049"/>
<evidence type="ECO:0000256" key="13">
    <source>
        <dbReference type="ARBA" id="ARBA00046005"/>
    </source>
</evidence>
<reference evidence="16" key="2">
    <citation type="submission" date="2025-09" db="UniProtKB">
        <authorList>
            <consortium name="Ensembl"/>
        </authorList>
    </citation>
    <scope>IDENTIFICATION</scope>
</reference>
<dbReference type="InterPro" id="IPR003342">
    <property type="entry name" value="ArnT-like_N"/>
</dbReference>
<dbReference type="InterPro" id="IPR016093">
    <property type="entry name" value="MIR_motif"/>
</dbReference>
<feature type="transmembrane region" description="Helical" evidence="14">
    <location>
        <begin position="639"/>
        <end position="659"/>
    </location>
</feature>
<gene>
    <name evidence="16" type="primary">POMT1</name>
</gene>
<proteinExistence type="inferred from homology"/>
<dbReference type="Proteomes" id="UP000694391">
    <property type="component" value="Unplaced"/>
</dbReference>
<evidence type="ECO:0000259" key="15">
    <source>
        <dbReference type="PROSITE" id="PS50919"/>
    </source>
</evidence>
<dbReference type="GO" id="GO:0016529">
    <property type="term" value="C:sarcoplasmic reticulum"/>
    <property type="evidence" value="ECO:0007669"/>
    <property type="project" value="Ensembl"/>
</dbReference>
<feature type="transmembrane region" description="Helical" evidence="14">
    <location>
        <begin position="208"/>
        <end position="226"/>
    </location>
</feature>
<dbReference type="InterPro" id="IPR032421">
    <property type="entry name" value="PMT_4TMC"/>
</dbReference>
<keyword evidence="17" id="KW-1185">Reference proteome</keyword>
<evidence type="ECO:0000256" key="5">
    <source>
        <dbReference type="ARBA" id="ARBA00022679"/>
    </source>
</evidence>
<reference evidence="16" key="1">
    <citation type="submission" date="2025-08" db="UniProtKB">
        <authorList>
            <consortium name="Ensembl"/>
        </authorList>
    </citation>
    <scope>IDENTIFICATION</scope>
</reference>
<dbReference type="SMART" id="SM00472">
    <property type="entry name" value="MIR"/>
    <property type="match status" value="3"/>
</dbReference>
<keyword evidence="4 14" id="KW-0328">Glycosyltransferase</keyword>
<organism evidence="16 17">
    <name type="scientific">Canis lupus dingo</name>
    <name type="common">dingo</name>
    <dbReference type="NCBI Taxonomy" id="286419"/>
    <lineage>
        <taxon>Eukaryota</taxon>
        <taxon>Metazoa</taxon>
        <taxon>Chordata</taxon>
        <taxon>Craniata</taxon>
        <taxon>Vertebrata</taxon>
        <taxon>Euteleostomi</taxon>
        <taxon>Mammalia</taxon>
        <taxon>Eutheria</taxon>
        <taxon>Laurasiatheria</taxon>
        <taxon>Carnivora</taxon>
        <taxon>Caniformia</taxon>
        <taxon>Canidae</taxon>
        <taxon>Canis</taxon>
    </lineage>
</organism>